<comment type="caution">
    <text evidence="2">The sequence shown here is derived from an EMBL/GenBank/DDBJ whole genome shotgun (WGS) entry which is preliminary data.</text>
</comment>
<reference evidence="2" key="1">
    <citation type="submission" date="2016-10" db="EMBL/GenBank/DDBJ databases">
        <authorList>
            <person name="Benchimol M."/>
            <person name="Almeida L.G."/>
            <person name="Vasconcelos A.T."/>
            <person name="Perreira-Neves A."/>
            <person name="Rosa I.A."/>
            <person name="Tasca T."/>
            <person name="Bogo M.R."/>
            <person name="de Souza W."/>
        </authorList>
    </citation>
    <scope>NUCLEOTIDE SEQUENCE [LARGE SCALE GENOMIC DNA]</scope>
    <source>
        <strain evidence="2">K</strain>
    </source>
</reference>
<organism evidence="2 3">
    <name type="scientific">Tritrichomonas foetus</name>
    <dbReference type="NCBI Taxonomy" id="1144522"/>
    <lineage>
        <taxon>Eukaryota</taxon>
        <taxon>Metamonada</taxon>
        <taxon>Parabasalia</taxon>
        <taxon>Tritrichomonadida</taxon>
        <taxon>Tritrichomonadidae</taxon>
        <taxon>Tritrichomonas</taxon>
    </lineage>
</organism>
<dbReference type="AlphaFoldDB" id="A0A1J4KMY7"/>
<name>A0A1J4KMY7_9EUKA</name>
<feature type="compositionally biased region" description="Basic and acidic residues" evidence="1">
    <location>
        <begin position="19"/>
        <end position="29"/>
    </location>
</feature>
<dbReference type="GeneID" id="94824593"/>
<feature type="region of interest" description="Disordered" evidence="1">
    <location>
        <begin position="1"/>
        <end position="40"/>
    </location>
</feature>
<dbReference type="Proteomes" id="UP000179807">
    <property type="component" value="Unassembled WGS sequence"/>
</dbReference>
<feature type="compositionally biased region" description="Polar residues" evidence="1">
    <location>
        <begin position="167"/>
        <end position="181"/>
    </location>
</feature>
<feature type="region of interest" description="Disordered" evidence="1">
    <location>
        <begin position="160"/>
        <end position="181"/>
    </location>
</feature>
<evidence type="ECO:0000313" key="3">
    <source>
        <dbReference type="Proteomes" id="UP000179807"/>
    </source>
</evidence>
<accession>A0A1J4KMY7</accession>
<feature type="compositionally biased region" description="Polar residues" evidence="1">
    <location>
        <begin position="30"/>
        <end position="40"/>
    </location>
</feature>
<dbReference type="EMBL" id="MLAK01000593">
    <property type="protein sequence ID" value="OHT11164.1"/>
    <property type="molecule type" value="Genomic_DNA"/>
</dbReference>
<evidence type="ECO:0000313" key="2">
    <source>
        <dbReference type="EMBL" id="OHT11164.1"/>
    </source>
</evidence>
<sequence length="280" mass="31978">MFGSHNDNEPDPFVSHFLFQKEAEEDGRSQPDSIIDTGQSSDVIQTNYSLPSQFQNARIGFPKELQRPQPFHPSNPNTEINLDFNTNGANSDSPGVTSPSSNDDEWFHLSDCDFLSDNEPSNTSPNSPIIDQPTNLDQQGHQSMPLQQDIQLDLLSSSESCSEPESNQWDASSPESNSCGQRNHTHKIVALSAYEEQFRFRFYQLMGRRVFPKNCVSILHNEGVCKILNLPKASREEKRSIKLYFQHYAQFQDQIILLADEYIKTHPEFRALINQNRKKK</sequence>
<feature type="compositionally biased region" description="Polar residues" evidence="1">
    <location>
        <begin position="72"/>
        <end position="101"/>
    </location>
</feature>
<evidence type="ECO:0000256" key="1">
    <source>
        <dbReference type="SAM" id="MobiDB-lite"/>
    </source>
</evidence>
<keyword evidence="3" id="KW-1185">Reference proteome</keyword>
<proteinExistence type="predicted"/>
<feature type="compositionally biased region" description="Polar residues" evidence="1">
    <location>
        <begin position="118"/>
        <end position="142"/>
    </location>
</feature>
<dbReference type="VEuPathDB" id="TrichDB:TRFO_01066"/>
<protein>
    <submittedName>
        <fullName evidence="2">Uncharacterized protein</fullName>
    </submittedName>
</protein>
<feature type="region of interest" description="Disordered" evidence="1">
    <location>
        <begin position="64"/>
        <end position="142"/>
    </location>
</feature>
<gene>
    <name evidence="2" type="ORF">TRFO_01066</name>
</gene>
<dbReference type="RefSeq" id="XP_068364300.1">
    <property type="nucleotide sequence ID" value="XM_068489889.1"/>
</dbReference>